<proteinExistence type="predicted"/>
<dbReference type="HOGENOM" id="CLU_3072781_0_0_1"/>
<keyword evidence="3" id="KW-1185">Reference proteome</keyword>
<dbReference type="Proteomes" id="UP000011713">
    <property type="component" value="Unassembled WGS sequence"/>
</dbReference>
<dbReference type="InParanoid" id="M4BE33"/>
<evidence type="ECO:0000313" key="2">
    <source>
        <dbReference type="EnsemblProtists" id="HpaP804551"/>
    </source>
</evidence>
<name>M4BE33_HYAAE</name>
<dbReference type="AlphaFoldDB" id="M4BE33"/>
<feature type="compositionally biased region" description="Basic and acidic residues" evidence="1">
    <location>
        <begin position="28"/>
        <end position="42"/>
    </location>
</feature>
<dbReference type="VEuPathDB" id="FungiDB:HpaG804551"/>
<organism evidence="2 3">
    <name type="scientific">Hyaloperonospora arabidopsidis (strain Emoy2)</name>
    <name type="common">Downy mildew agent</name>
    <name type="synonym">Peronospora arabidopsidis</name>
    <dbReference type="NCBI Taxonomy" id="559515"/>
    <lineage>
        <taxon>Eukaryota</taxon>
        <taxon>Sar</taxon>
        <taxon>Stramenopiles</taxon>
        <taxon>Oomycota</taxon>
        <taxon>Peronosporomycetes</taxon>
        <taxon>Peronosporales</taxon>
        <taxon>Peronosporaceae</taxon>
        <taxon>Hyaloperonospora</taxon>
    </lineage>
</organism>
<evidence type="ECO:0000313" key="3">
    <source>
        <dbReference type="Proteomes" id="UP000011713"/>
    </source>
</evidence>
<dbReference type="EMBL" id="JH598169">
    <property type="status" value="NOT_ANNOTATED_CDS"/>
    <property type="molecule type" value="Genomic_DNA"/>
</dbReference>
<reference evidence="3" key="1">
    <citation type="journal article" date="2010" name="Science">
        <title>Signatures of adaptation to obligate biotrophy in the Hyaloperonospora arabidopsidis genome.</title>
        <authorList>
            <person name="Baxter L."/>
            <person name="Tripathy S."/>
            <person name="Ishaque N."/>
            <person name="Boot N."/>
            <person name="Cabral A."/>
            <person name="Kemen E."/>
            <person name="Thines M."/>
            <person name="Ah-Fong A."/>
            <person name="Anderson R."/>
            <person name="Badejoko W."/>
            <person name="Bittner-Eddy P."/>
            <person name="Boore J.L."/>
            <person name="Chibucos M.C."/>
            <person name="Coates M."/>
            <person name="Dehal P."/>
            <person name="Delehaunty K."/>
            <person name="Dong S."/>
            <person name="Downton P."/>
            <person name="Dumas B."/>
            <person name="Fabro G."/>
            <person name="Fronick C."/>
            <person name="Fuerstenberg S.I."/>
            <person name="Fulton L."/>
            <person name="Gaulin E."/>
            <person name="Govers F."/>
            <person name="Hughes L."/>
            <person name="Humphray S."/>
            <person name="Jiang R.H."/>
            <person name="Judelson H."/>
            <person name="Kamoun S."/>
            <person name="Kyung K."/>
            <person name="Meijer H."/>
            <person name="Minx P."/>
            <person name="Morris P."/>
            <person name="Nelson J."/>
            <person name="Phuntumart V."/>
            <person name="Qutob D."/>
            <person name="Rehmany A."/>
            <person name="Rougon-Cardoso A."/>
            <person name="Ryden P."/>
            <person name="Torto-Alalibo T."/>
            <person name="Studholme D."/>
            <person name="Wang Y."/>
            <person name="Win J."/>
            <person name="Wood J."/>
            <person name="Clifton S.W."/>
            <person name="Rogers J."/>
            <person name="Van den Ackerveken G."/>
            <person name="Jones J.D."/>
            <person name="McDowell J.M."/>
            <person name="Beynon J."/>
            <person name="Tyler B.M."/>
        </authorList>
    </citation>
    <scope>NUCLEOTIDE SEQUENCE [LARGE SCALE GENOMIC DNA]</scope>
    <source>
        <strain evidence="3">Emoy2</strain>
    </source>
</reference>
<dbReference type="EnsemblProtists" id="HpaT804551">
    <property type="protein sequence ID" value="HpaP804551"/>
    <property type="gene ID" value="HpaG804551"/>
</dbReference>
<accession>M4BE33</accession>
<sequence>MSGGPKSLDMSGASISSGGRAVTRSTKRLVDPSGVHDRHTHTDTQGCAKPDLT</sequence>
<evidence type="ECO:0000256" key="1">
    <source>
        <dbReference type="SAM" id="MobiDB-lite"/>
    </source>
</evidence>
<reference evidence="2" key="2">
    <citation type="submission" date="2015-06" db="UniProtKB">
        <authorList>
            <consortium name="EnsemblProtists"/>
        </authorList>
    </citation>
    <scope>IDENTIFICATION</scope>
    <source>
        <strain evidence="2">Emoy2</strain>
    </source>
</reference>
<feature type="region of interest" description="Disordered" evidence="1">
    <location>
        <begin position="1"/>
        <end position="53"/>
    </location>
</feature>
<protein>
    <submittedName>
        <fullName evidence="2">Uncharacterized protein</fullName>
    </submittedName>
</protein>